<proteinExistence type="predicted"/>
<evidence type="ECO:0000313" key="1">
    <source>
        <dbReference type="EMBL" id="NMN99102.1"/>
    </source>
</evidence>
<accession>A0A848KRA3</accession>
<dbReference type="SUPFAM" id="SSF56349">
    <property type="entry name" value="DNA breaking-rejoining enzymes"/>
    <property type="match status" value="1"/>
</dbReference>
<dbReference type="InterPro" id="IPR011010">
    <property type="entry name" value="DNA_brk_join_enz"/>
</dbReference>
<dbReference type="EMBL" id="VCQU01000014">
    <property type="protein sequence ID" value="NMN99102.1"/>
    <property type="molecule type" value="Genomic_DNA"/>
</dbReference>
<reference evidence="1 2" key="2">
    <citation type="submission" date="2020-06" db="EMBL/GenBank/DDBJ databases">
        <title>Antribacter stalactiti gen. nov., sp. nov., a new member of the family Nacardiaceae isolated from a cave.</title>
        <authorList>
            <person name="Kim I.S."/>
        </authorList>
    </citation>
    <scope>NUCLEOTIDE SEQUENCE [LARGE SCALE GENOMIC DNA]</scope>
    <source>
        <strain evidence="1 2">YC2-7</strain>
    </source>
</reference>
<evidence type="ECO:0008006" key="3">
    <source>
        <dbReference type="Google" id="ProtNLM"/>
    </source>
</evidence>
<sequence length="312" mass="33390">MSAYARGGDDPDSIMLRISSFRPRAVDDVTWEAIGAWVRTTTLASQPVLATQAAASLKALARFAAWAVEQGMVLEAEAVLSPEVVERYRLTGMRPLVATSRSAETSRLRRIARIVTTSAPWPPPLDSSPRGPLSPPYTATEVARFWDVAQRQRSLFRRHAMTAVLALTLGAGARSGELFSVTDVDVVDIESTTAIRLGSPVRVVPVRHDCVRPLRRVCAAAGGEPLVVSRRQGRDQAAALVGSFDMPRDVPHLTVARLRSTWLASVLTDLAVPEVFAAAGIVSGKAFSDLVAYLPASELGSPGWRSLVGGGS</sequence>
<comment type="caution">
    <text evidence="1">The sequence shown here is derived from an EMBL/GenBank/DDBJ whole genome shotgun (WGS) entry which is preliminary data.</text>
</comment>
<dbReference type="AlphaFoldDB" id="A0A848KRA3"/>
<organism evidence="1 2">
    <name type="scientific">Antrihabitans stalactiti</name>
    <dbReference type="NCBI Taxonomy" id="2584121"/>
    <lineage>
        <taxon>Bacteria</taxon>
        <taxon>Bacillati</taxon>
        <taxon>Actinomycetota</taxon>
        <taxon>Actinomycetes</taxon>
        <taxon>Mycobacteriales</taxon>
        <taxon>Nocardiaceae</taxon>
        <taxon>Antrihabitans</taxon>
    </lineage>
</organism>
<name>A0A848KRA3_9NOCA</name>
<keyword evidence="2" id="KW-1185">Reference proteome</keyword>
<protein>
    <recommendedName>
        <fullName evidence="3">Tyr recombinase domain-containing protein</fullName>
    </recommendedName>
</protein>
<dbReference type="GO" id="GO:0003677">
    <property type="term" value="F:DNA binding"/>
    <property type="evidence" value="ECO:0007669"/>
    <property type="project" value="InterPro"/>
</dbReference>
<dbReference type="Proteomes" id="UP000535543">
    <property type="component" value="Unassembled WGS sequence"/>
</dbReference>
<reference evidence="1 2" key="1">
    <citation type="submission" date="2019-05" db="EMBL/GenBank/DDBJ databases">
        <authorList>
            <person name="Lee S.D."/>
        </authorList>
    </citation>
    <scope>NUCLEOTIDE SEQUENCE [LARGE SCALE GENOMIC DNA]</scope>
    <source>
        <strain evidence="1 2">YC2-7</strain>
    </source>
</reference>
<evidence type="ECO:0000313" key="2">
    <source>
        <dbReference type="Proteomes" id="UP000535543"/>
    </source>
</evidence>
<gene>
    <name evidence="1" type="ORF">FGL95_29175</name>
</gene>